<keyword evidence="3" id="KW-1185">Reference proteome</keyword>
<proteinExistence type="predicted"/>
<name>A0ABW6GLF2_9ACTN</name>
<gene>
    <name evidence="2" type="ORF">ACFW6T_16405</name>
</gene>
<dbReference type="RefSeq" id="WP_380315509.1">
    <property type="nucleotide sequence ID" value="NZ_JBHYPW010000001.1"/>
</dbReference>
<dbReference type="EMBL" id="JBHYPX010000030">
    <property type="protein sequence ID" value="MFE1353563.1"/>
    <property type="molecule type" value="Genomic_DNA"/>
</dbReference>
<protein>
    <submittedName>
        <fullName evidence="2">Uncharacterized protein</fullName>
    </submittedName>
</protein>
<feature type="compositionally biased region" description="Low complexity" evidence="1">
    <location>
        <begin position="1"/>
        <end position="18"/>
    </location>
</feature>
<accession>A0ABW6GLF2</accession>
<evidence type="ECO:0000313" key="3">
    <source>
        <dbReference type="Proteomes" id="UP001599542"/>
    </source>
</evidence>
<feature type="region of interest" description="Disordered" evidence="1">
    <location>
        <begin position="1"/>
        <end position="42"/>
    </location>
</feature>
<sequence>MLSPSAAPAVTPSSAAGPLPTRPEYAPTRPVLRPDHRRAVAR</sequence>
<comment type="caution">
    <text evidence="2">The sequence shown here is derived from an EMBL/GenBank/DDBJ whole genome shotgun (WGS) entry which is preliminary data.</text>
</comment>
<organism evidence="2 3">
    <name type="scientific">Kitasatospora phosalacinea</name>
    <dbReference type="NCBI Taxonomy" id="2065"/>
    <lineage>
        <taxon>Bacteria</taxon>
        <taxon>Bacillati</taxon>
        <taxon>Actinomycetota</taxon>
        <taxon>Actinomycetes</taxon>
        <taxon>Kitasatosporales</taxon>
        <taxon>Streptomycetaceae</taxon>
        <taxon>Kitasatospora</taxon>
    </lineage>
</organism>
<dbReference type="Proteomes" id="UP001599542">
    <property type="component" value="Unassembled WGS sequence"/>
</dbReference>
<reference evidence="2 3" key="1">
    <citation type="submission" date="2024-09" db="EMBL/GenBank/DDBJ databases">
        <title>The Natural Products Discovery Center: Release of the First 8490 Sequenced Strains for Exploring Actinobacteria Biosynthetic Diversity.</title>
        <authorList>
            <person name="Kalkreuter E."/>
            <person name="Kautsar S.A."/>
            <person name="Yang D."/>
            <person name="Bader C.D."/>
            <person name="Teijaro C.N."/>
            <person name="Fluegel L."/>
            <person name="Davis C.M."/>
            <person name="Simpson J.R."/>
            <person name="Lauterbach L."/>
            <person name="Steele A.D."/>
            <person name="Gui C."/>
            <person name="Meng S."/>
            <person name="Li G."/>
            <person name="Viehrig K."/>
            <person name="Ye F."/>
            <person name="Su P."/>
            <person name="Kiefer A.F."/>
            <person name="Nichols A."/>
            <person name="Cepeda A.J."/>
            <person name="Yan W."/>
            <person name="Fan B."/>
            <person name="Jiang Y."/>
            <person name="Adhikari A."/>
            <person name="Zheng C.-J."/>
            <person name="Schuster L."/>
            <person name="Cowan T.M."/>
            <person name="Smanski M.J."/>
            <person name="Chevrette M.G."/>
            <person name="De Carvalho L.P.S."/>
            <person name="Shen B."/>
        </authorList>
    </citation>
    <scope>NUCLEOTIDE SEQUENCE [LARGE SCALE GENOMIC DNA]</scope>
    <source>
        <strain evidence="2 3">NPDC058753</strain>
    </source>
</reference>
<evidence type="ECO:0000313" key="2">
    <source>
        <dbReference type="EMBL" id="MFE1353563.1"/>
    </source>
</evidence>
<evidence type="ECO:0000256" key="1">
    <source>
        <dbReference type="SAM" id="MobiDB-lite"/>
    </source>
</evidence>
<feature type="compositionally biased region" description="Basic and acidic residues" evidence="1">
    <location>
        <begin position="32"/>
        <end position="42"/>
    </location>
</feature>